<dbReference type="HOGENOM" id="CLU_025068_2_1_6"/>
<sequence length="411" mass="45121">MRSGCSSASGILELIIHIERTEKDNLMSSNETPTGFKPKKSVALSGQVAGNTALCTVGRSGNDLHYRGYDILDLAVGSEFEEVAHLLVHGKLPNKAELKAYKAKLKALRGLPAALKTALEQLPPSAHPMDVMRTGVSVLGCLTPEHEDHNEAGAKDIADKLMASLGSMLLYWYHFSNNGRRIEVETNDDSIAAHFLHLLHGEAPSEEWIQAMHTSLILYAEHEFNASTFTSRVVAGTGSDMYSAITGGIGALRGPKHGGANEVAFVIQQRYDNADEAEADIRSRVEKKEVVIGFGHPVYTVSDPRNEVIKKVARELAEAQENTKMYLIAERLEAVMKEVKNMFPNLDWFSAVSYHLMGVPTAMFTPLFVIARTAGWSAHVIEQRQDGKIIRPSANYTGPENLEFKPLAERG</sequence>
<dbReference type="InterPro" id="IPR002020">
    <property type="entry name" value="Citrate_synthase"/>
</dbReference>
<evidence type="ECO:0000313" key="12">
    <source>
        <dbReference type="Proteomes" id="UP000003085"/>
    </source>
</evidence>
<evidence type="ECO:0000256" key="8">
    <source>
        <dbReference type="PIRNR" id="PIRNR001369"/>
    </source>
</evidence>
<comment type="caution">
    <text evidence="11">The sequence shown here is derived from an EMBL/GenBank/DDBJ whole genome shotgun (WGS) entry which is preliminary data.</text>
</comment>
<evidence type="ECO:0000313" key="11">
    <source>
        <dbReference type="EMBL" id="EFF84044.1"/>
    </source>
</evidence>
<dbReference type="UniPathway" id="UPA00223">
    <property type="reaction ID" value="UER00717"/>
</dbReference>
<proteinExistence type="inferred from homology"/>
<dbReference type="PIRSF" id="PIRSF001369">
    <property type="entry name" value="Citrate_synth"/>
    <property type="match status" value="1"/>
</dbReference>
<accession>D4XL85</accession>
<dbReference type="FunFam" id="1.10.580.10:FF:000004">
    <property type="entry name" value="Citrate synthase"/>
    <property type="match status" value="1"/>
</dbReference>
<feature type="active site" evidence="9">
    <location>
        <position position="347"/>
    </location>
</feature>
<dbReference type="PANTHER" id="PTHR11739:SF25">
    <property type="entry name" value="CITRATE SYNTHASE-RELATED PROTEIN DDB_G0287281"/>
    <property type="match status" value="1"/>
</dbReference>
<keyword evidence="5 8" id="KW-0808">Transferase</keyword>
<dbReference type="AlphaFoldDB" id="D4XL85"/>
<comment type="pathway">
    <text evidence="1">Carbohydrate metabolism; tricarboxylic acid cycle; isocitrate from oxaloacetate: step 1/2.</text>
</comment>
<dbReference type="InterPro" id="IPR016142">
    <property type="entry name" value="Citrate_synth-like_lrg_a-sub"/>
</dbReference>
<comment type="pathway">
    <text evidence="2">Organic acid metabolism; propanoate degradation.</text>
</comment>
<evidence type="ECO:0000256" key="7">
    <source>
        <dbReference type="ARBA" id="ARBA00049288"/>
    </source>
</evidence>
<comment type="similarity">
    <text evidence="3 8 10">Belongs to the citrate synthase family.</text>
</comment>
<dbReference type="GO" id="GO:0019679">
    <property type="term" value="P:propionate metabolic process, methylcitrate cycle"/>
    <property type="evidence" value="ECO:0007669"/>
    <property type="project" value="TreeGrafter"/>
</dbReference>
<comment type="catalytic activity">
    <reaction evidence="7">
        <text>oxaloacetate + acetyl-CoA + H2O = citrate + CoA + H(+)</text>
        <dbReference type="Rhea" id="RHEA:16845"/>
        <dbReference type="ChEBI" id="CHEBI:15377"/>
        <dbReference type="ChEBI" id="CHEBI:15378"/>
        <dbReference type="ChEBI" id="CHEBI:16452"/>
        <dbReference type="ChEBI" id="CHEBI:16947"/>
        <dbReference type="ChEBI" id="CHEBI:57287"/>
        <dbReference type="ChEBI" id="CHEBI:57288"/>
        <dbReference type="EC" id="2.3.3.16"/>
    </reaction>
</comment>
<dbReference type="GO" id="GO:0036440">
    <property type="term" value="F:citrate synthase activity"/>
    <property type="evidence" value="ECO:0007669"/>
    <property type="project" value="UniProtKB-EC"/>
</dbReference>
<reference evidence="12" key="1">
    <citation type="submission" date="2010-03" db="EMBL/GenBank/DDBJ databases">
        <title>Complete sequence of Mobiluncus curtisii ATCC 43063.</title>
        <authorList>
            <person name="Muzny D."/>
            <person name="Qin X."/>
            <person name="Deng J."/>
            <person name="Jiang H."/>
            <person name="Liu Y."/>
            <person name="Qu J."/>
            <person name="Song X.-Z."/>
            <person name="Zhang L."/>
            <person name="Thornton R."/>
            <person name="Coyle M."/>
            <person name="Francisco L."/>
            <person name="Jackson L."/>
            <person name="Javaid M."/>
            <person name="Korchina V."/>
            <person name="Kovar C."/>
            <person name="Mata R."/>
            <person name="Mathew T."/>
            <person name="Ngo R."/>
            <person name="Nguyen L."/>
            <person name="Nguyen N."/>
            <person name="Okwuonu G."/>
            <person name="Ongeri F."/>
            <person name="Pham C."/>
            <person name="Simmons D."/>
            <person name="Wilczek-Boney K."/>
            <person name="Hale W."/>
            <person name="Jakkamsetti A."/>
            <person name="Pham P."/>
            <person name="Ruth R."/>
            <person name="San Lucas F."/>
            <person name="Warren J."/>
            <person name="Zhang J."/>
            <person name="Zhao Z."/>
            <person name="Zhou C."/>
            <person name="Zhu D."/>
            <person name="Lee S."/>
            <person name="Bess C."/>
            <person name="Blankenburg K."/>
            <person name="Forbes L."/>
            <person name="Fu Q."/>
            <person name="Gubbala S."/>
            <person name="Hirani K."/>
            <person name="Jayaseelan J.C."/>
            <person name="Lara F."/>
            <person name="Munidasa M."/>
            <person name="Palculict T."/>
            <person name="Patil S."/>
            <person name="Pu L.-L."/>
            <person name="Saada N."/>
            <person name="Tang L."/>
            <person name="Weissenberger G."/>
            <person name="Zhu Y."/>
            <person name="Hemphill L."/>
            <person name="Shang Y."/>
            <person name="Youmans B."/>
            <person name="Ayvaz T."/>
            <person name="Ross M."/>
            <person name="Santibanez J."/>
            <person name="Aqrawi P."/>
            <person name="Gross S."/>
            <person name="Joshi V."/>
            <person name="Fowler G."/>
            <person name="Nazareth L."/>
            <person name="Reid J."/>
            <person name="Worley K."/>
            <person name="Petrosino J."/>
            <person name="Highlander S."/>
            <person name="Gibbs R."/>
            <person name="Gibbs R."/>
        </authorList>
    </citation>
    <scope>NUCLEOTIDE SEQUENCE [LARGE SCALE GENOMIC DNA]</scope>
    <source>
        <strain evidence="12">ATCC 19194</strain>
    </source>
</reference>
<dbReference type="GO" id="GO:0005737">
    <property type="term" value="C:cytoplasm"/>
    <property type="evidence" value="ECO:0007669"/>
    <property type="project" value="InterPro"/>
</dbReference>
<evidence type="ECO:0000256" key="1">
    <source>
        <dbReference type="ARBA" id="ARBA00004751"/>
    </source>
</evidence>
<dbReference type="Pfam" id="PF00285">
    <property type="entry name" value="Citrate_synt"/>
    <property type="match status" value="1"/>
</dbReference>
<dbReference type="NCBIfam" id="TIGR01800">
    <property type="entry name" value="cit_synth_II"/>
    <property type="match status" value="1"/>
</dbReference>
<dbReference type="InterPro" id="IPR019810">
    <property type="entry name" value="Citrate_synthase_AS"/>
</dbReference>
<dbReference type="PRINTS" id="PR00143">
    <property type="entry name" value="CITRTSNTHASE"/>
</dbReference>
<evidence type="ECO:0000256" key="2">
    <source>
        <dbReference type="ARBA" id="ARBA00005026"/>
    </source>
</evidence>
<dbReference type="InterPro" id="IPR016143">
    <property type="entry name" value="Citrate_synth-like_sm_a-sub"/>
</dbReference>
<dbReference type="PANTHER" id="PTHR11739">
    <property type="entry name" value="CITRATE SYNTHASE"/>
    <property type="match status" value="1"/>
</dbReference>
<dbReference type="GO" id="GO:0005975">
    <property type="term" value="P:carbohydrate metabolic process"/>
    <property type="evidence" value="ECO:0007669"/>
    <property type="project" value="TreeGrafter"/>
</dbReference>
<dbReference type="Gene3D" id="1.10.230.10">
    <property type="entry name" value="Cytochrome P450-Terp, domain 2"/>
    <property type="match status" value="1"/>
</dbReference>
<comment type="catalytic activity">
    <reaction evidence="6">
        <text>propanoyl-CoA + oxaloacetate + H2O = (2S,3S)-2-methylcitrate + CoA + H(+)</text>
        <dbReference type="Rhea" id="RHEA:23780"/>
        <dbReference type="ChEBI" id="CHEBI:15377"/>
        <dbReference type="ChEBI" id="CHEBI:15378"/>
        <dbReference type="ChEBI" id="CHEBI:16452"/>
        <dbReference type="ChEBI" id="CHEBI:57287"/>
        <dbReference type="ChEBI" id="CHEBI:57392"/>
        <dbReference type="ChEBI" id="CHEBI:58853"/>
        <dbReference type="EC" id="2.3.3.5"/>
    </reaction>
</comment>
<dbReference type="InterPro" id="IPR036969">
    <property type="entry name" value="Citrate_synthase_sf"/>
</dbReference>
<dbReference type="Gene3D" id="1.10.580.10">
    <property type="entry name" value="Citrate Synthase, domain 1"/>
    <property type="match status" value="1"/>
</dbReference>
<protein>
    <recommendedName>
        <fullName evidence="8">Citrate synthase</fullName>
    </recommendedName>
</protein>
<dbReference type="InterPro" id="IPR024176">
    <property type="entry name" value="Citrate_synthase_bac-typ"/>
</dbReference>
<dbReference type="GO" id="GO:0050440">
    <property type="term" value="F:2-methylcitrate synthase activity"/>
    <property type="evidence" value="ECO:0007669"/>
    <property type="project" value="UniProtKB-EC"/>
</dbReference>
<feature type="active site" evidence="9">
    <location>
        <position position="296"/>
    </location>
</feature>
<organism evidence="11 12">
    <name type="scientific">Acinetobacter haemolyticus ATCC 19194</name>
    <dbReference type="NCBI Taxonomy" id="707232"/>
    <lineage>
        <taxon>Bacteria</taxon>
        <taxon>Pseudomonadati</taxon>
        <taxon>Pseudomonadota</taxon>
        <taxon>Gammaproteobacteria</taxon>
        <taxon>Moraxellales</taxon>
        <taxon>Moraxellaceae</taxon>
        <taxon>Acinetobacter</taxon>
    </lineage>
</organism>
<evidence type="ECO:0000256" key="9">
    <source>
        <dbReference type="PIRSR" id="PIRSR001369-1"/>
    </source>
</evidence>
<evidence type="ECO:0000256" key="10">
    <source>
        <dbReference type="RuleBase" id="RU003406"/>
    </source>
</evidence>
<gene>
    <name evidence="11" type="primary">prpC</name>
    <name evidence="11" type="ORF">HMP0015_0472</name>
</gene>
<dbReference type="NCBIfam" id="NF009006">
    <property type="entry name" value="PRK12351.1"/>
    <property type="match status" value="1"/>
</dbReference>
<dbReference type="SUPFAM" id="SSF48256">
    <property type="entry name" value="Citrate synthase"/>
    <property type="match status" value="1"/>
</dbReference>
<dbReference type="GO" id="GO:0006099">
    <property type="term" value="P:tricarboxylic acid cycle"/>
    <property type="evidence" value="ECO:0007669"/>
    <property type="project" value="UniProtKB-UniPathway"/>
</dbReference>
<dbReference type="InterPro" id="IPR011278">
    <property type="entry name" value="2-MeCitrate/Citrate_synth_II"/>
</dbReference>
<dbReference type="FunFam" id="1.10.230.10:FF:000003">
    <property type="entry name" value="Citrate synthase"/>
    <property type="match status" value="1"/>
</dbReference>
<dbReference type="Proteomes" id="UP000003085">
    <property type="component" value="Unassembled WGS sequence"/>
</dbReference>
<evidence type="ECO:0000256" key="3">
    <source>
        <dbReference type="ARBA" id="ARBA00010566"/>
    </source>
</evidence>
<dbReference type="EMBL" id="ADMT01000078">
    <property type="protein sequence ID" value="EFF84044.1"/>
    <property type="molecule type" value="Genomic_DNA"/>
</dbReference>
<keyword evidence="4" id="KW-0816">Tricarboxylic acid cycle</keyword>
<name>D4XL85_ACIHA</name>
<dbReference type="PROSITE" id="PS00480">
    <property type="entry name" value="CITRATE_SYNTHASE"/>
    <property type="match status" value="1"/>
</dbReference>
<keyword evidence="11" id="KW-0012">Acyltransferase</keyword>
<evidence type="ECO:0000256" key="4">
    <source>
        <dbReference type="ARBA" id="ARBA00022532"/>
    </source>
</evidence>
<evidence type="ECO:0000256" key="6">
    <source>
        <dbReference type="ARBA" id="ARBA00049052"/>
    </source>
</evidence>
<evidence type="ECO:0000256" key="5">
    <source>
        <dbReference type="ARBA" id="ARBA00022679"/>
    </source>
</evidence>